<dbReference type="RefSeq" id="WP_130182395.1">
    <property type="nucleotide sequence ID" value="NZ_CP035945.1"/>
</dbReference>
<evidence type="ECO:0008006" key="4">
    <source>
        <dbReference type="Google" id="ProtNLM"/>
    </source>
</evidence>
<gene>
    <name evidence="2" type="ORF">PMF13cell1_04822</name>
</gene>
<dbReference type="Pfam" id="PF04854">
    <property type="entry name" value="DUF624"/>
    <property type="match status" value="1"/>
</dbReference>
<reference evidence="2 3" key="1">
    <citation type="submission" date="2019-01" db="EMBL/GenBank/DDBJ databases">
        <title>PMF-metabolizing Aryl O-demethylase.</title>
        <authorList>
            <person name="Kim M."/>
        </authorList>
    </citation>
    <scope>NUCLEOTIDE SEQUENCE [LARGE SCALE GENOMIC DNA]</scope>
    <source>
        <strain evidence="2 3">PMF1</strain>
    </source>
</reference>
<keyword evidence="1" id="KW-1133">Transmembrane helix</keyword>
<evidence type="ECO:0000313" key="3">
    <source>
        <dbReference type="Proteomes" id="UP000289794"/>
    </source>
</evidence>
<dbReference type="AlphaFoldDB" id="A0A4P6M3E5"/>
<feature type="transmembrane region" description="Helical" evidence="1">
    <location>
        <begin position="150"/>
        <end position="167"/>
    </location>
</feature>
<proteinExistence type="predicted"/>
<organism evidence="2 3">
    <name type="scientific">Blautia producta</name>
    <dbReference type="NCBI Taxonomy" id="33035"/>
    <lineage>
        <taxon>Bacteria</taxon>
        <taxon>Bacillati</taxon>
        <taxon>Bacillota</taxon>
        <taxon>Clostridia</taxon>
        <taxon>Lachnospirales</taxon>
        <taxon>Lachnospiraceae</taxon>
        <taxon>Blautia</taxon>
    </lineage>
</organism>
<evidence type="ECO:0000313" key="2">
    <source>
        <dbReference type="EMBL" id="QBE99249.1"/>
    </source>
</evidence>
<feature type="transmembrane region" description="Helical" evidence="1">
    <location>
        <begin position="108"/>
        <end position="129"/>
    </location>
</feature>
<feature type="transmembrane region" description="Helical" evidence="1">
    <location>
        <begin position="75"/>
        <end position="96"/>
    </location>
</feature>
<protein>
    <recommendedName>
        <fullName evidence="4">DUF624 domain-containing protein</fullName>
    </recommendedName>
</protein>
<feature type="transmembrane region" description="Helical" evidence="1">
    <location>
        <begin position="173"/>
        <end position="193"/>
    </location>
</feature>
<sequence length="206" mass="23172">MEGIFRFDSRLYRTVEKLVNLVKLNFLWILFSLPVVTVGAANCALHETADRLASGVEGYIGSTFWEAFRKNLKRAVLQTLPMLAAGMAICADFFFWKQMAGTFAEVMKGLVMALGAVYLFLSVYFYPLLDRMDTGFWVTLRNAGLLAFKYLPRTLYMVLWIGIVWTAGKIWAAGLLLTLLLGGSGLAFLHSMVLRKIFVKEGICEE</sequence>
<dbReference type="InterPro" id="IPR006938">
    <property type="entry name" value="DUF624"/>
</dbReference>
<keyword evidence="1" id="KW-0472">Membrane</keyword>
<dbReference type="KEGG" id="bpro:PMF13cell1_04822"/>
<dbReference type="Proteomes" id="UP000289794">
    <property type="component" value="Chromosome"/>
</dbReference>
<keyword evidence="1" id="KW-0812">Transmembrane</keyword>
<feature type="transmembrane region" description="Helical" evidence="1">
    <location>
        <begin position="26"/>
        <end position="45"/>
    </location>
</feature>
<name>A0A4P6M3E5_9FIRM</name>
<accession>A0A4P6M3E5</accession>
<dbReference type="EMBL" id="CP035945">
    <property type="protein sequence ID" value="QBE99249.1"/>
    <property type="molecule type" value="Genomic_DNA"/>
</dbReference>
<evidence type="ECO:0000256" key="1">
    <source>
        <dbReference type="SAM" id="Phobius"/>
    </source>
</evidence>